<dbReference type="EMBL" id="GBRH01247851">
    <property type="protein sequence ID" value="JAD50044.1"/>
    <property type="molecule type" value="Transcribed_RNA"/>
</dbReference>
<protein>
    <submittedName>
        <fullName evidence="1">Uncharacterized protein</fullName>
    </submittedName>
</protein>
<name>A0A0A9AEI1_ARUDO</name>
<reference evidence="1" key="1">
    <citation type="submission" date="2014-09" db="EMBL/GenBank/DDBJ databases">
        <authorList>
            <person name="Magalhaes I.L.F."/>
            <person name="Oliveira U."/>
            <person name="Santos F.R."/>
            <person name="Vidigal T.H.D.A."/>
            <person name="Brescovit A.D."/>
            <person name="Santos A.J."/>
        </authorList>
    </citation>
    <scope>NUCLEOTIDE SEQUENCE</scope>
    <source>
        <tissue evidence="1">Shoot tissue taken approximately 20 cm above the soil surface</tissue>
    </source>
</reference>
<reference evidence="1" key="2">
    <citation type="journal article" date="2015" name="Data Brief">
        <title>Shoot transcriptome of the giant reed, Arundo donax.</title>
        <authorList>
            <person name="Barrero R.A."/>
            <person name="Guerrero F.D."/>
            <person name="Moolhuijzen P."/>
            <person name="Goolsby J.A."/>
            <person name="Tidwell J."/>
            <person name="Bellgard S.E."/>
            <person name="Bellgard M.I."/>
        </authorList>
    </citation>
    <scope>NUCLEOTIDE SEQUENCE</scope>
    <source>
        <tissue evidence="1">Shoot tissue taken approximately 20 cm above the soil surface</tissue>
    </source>
</reference>
<organism evidence="1">
    <name type="scientific">Arundo donax</name>
    <name type="common">Giant reed</name>
    <name type="synonym">Donax arundinaceus</name>
    <dbReference type="NCBI Taxonomy" id="35708"/>
    <lineage>
        <taxon>Eukaryota</taxon>
        <taxon>Viridiplantae</taxon>
        <taxon>Streptophyta</taxon>
        <taxon>Embryophyta</taxon>
        <taxon>Tracheophyta</taxon>
        <taxon>Spermatophyta</taxon>
        <taxon>Magnoliopsida</taxon>
        <taxon>Liliopsida</taxon>
        <taxon>Poales</taxon>
        <taxon>Poaceae</taxon>
        <taxon>PACMAD clade</taxon>
        <taxon>Arundinoideae</taxon>
        <taxon>Arundineae</taxon>
        <taxon>Arundo</taxon>
    </lineage>
</organism>
<proteinExistence type="predicted"/>
<evidence type="ECO:0000313" key="1">
    <source>
        <dbReference type="EMBL" id="JAD50044.1"/>
    </source>
</evidence>
<dbReference type="AlphaFoldDB" id="A0A0A9AEI1"/>
<sequence>MATPPLAGELQRHPCHGLTGVNLTQAALCCGPHMGRTRIFVTFCISIE</sequence>
<accession>A0A0A9AEI1</accession>